<dbReference type="InterPro" id="IPR051686">
    <property type="entry name" value="Lipoprotein_DolP"/>
</dbReference>
<dbReference type="RefSeq" id="WP_175494357.1">
    <property type="nucleotide sequence ID" value="NZ_FNPZ01000004.1"/>
</dbReference>
<evidence type="ECO:0000259" key="1">
    <source>
        <dbReference type="PROSITE" id="PS50914"/>
    </source>
</evidence>
<dbReference type="PANTHER" id="PTHR34606">
    <property type="entry name" value="BON DOMAIN-CONTAINING PROTEIN"/>
    <property type="match status" value="1"/>
</dbReference>
<gene>
    <name evidence="2" type="ORF">SAMN05216554_3804</name>
</gene>
<dbReference type="Pfam" id="PF04972">
    <property type="entry name" value="BON"/>
    <property type="match status" value="3"/>
</dbReference>
<dbReference type="AlphaFoldDB" id="A0A1H3SXS7"/>
<protein>
    <submittedName>
        <fullName evidence="2">Osmotically-inducible protein OsmY, contains BON domain</fullName>
    </submittedName>
</protein>
<dbReference type="STRING" id="381665.SAMN05216554_3804"/>
<dbReference type="Proteomes" id="UP000198891">
    <property type="component" value="Unassembled WGS sequence"/>
</dbReference>
<dbReference type="InterPro" id="IPR014004">
    <property type="entry name" value="Transpt-assoc_nodulatn_dom_bac"/>
</dbReference>
<proteinExistence type="predicted"/>
<keyword evidence="3" id="KW-1185">Reference proteome</keyword>
<feature type="domain" description="BON" evidence="1">
    <location>
        <begin position="155"/>
        <end position="223"/>
    </location>
</feature>
<organism evidence="2 3">
    <name type="scientific">Herbiconiux ginsengi</name>
    <dbReference type="NCBI Taxonomy" id="381665"/>
    <lineage>
        <taxon>Bacteria</taxon>
        <taxon>Bacillati</taxon>
        <taxon>Actinomycetota</taxon>
        <taxon>Actinomycetes</taxon>
        <taxon>Micrococcales</taxon>
        <taxon>Microbacteriaceae</taxon>
        <taxon>Herbiconiux</taxon>
    </lineage>
</organism>
<dbReference type="PROSITE" id="PS50914">
    <property type="entry name" value="BON"/>
    <property type="match status" value="3"/>
</dbReference>
<accession>A0A1H3SXS7</accession>
<sequence length="224" mass="24541">MTATQTSTYTDAQVKQMVEDELRWTPQIDAATIGVSVKDGAVTLTGEVDSFLWRHLAAKAALRVRGVRSVANDVTAKNAFSPIDDTDIAEAIQHTLRWTAGLPDGSIDAEVTNGNVILTGSVAWDSQRRAAEKQVRQIKGVHWVDDRVTLAPRVSSFEAHKHITDALKRNALTDAARIDVVVDGTRVTLTGTVASYDEFRQAERAAWSSPHVTEVRNDLTVQPR</sequence>
<name>A0A1H3SXS7_9MICO</name>
<dbReference type="EMBL" id="FNPZ01000004">
    <property type="protein sequence ID" value="SDZ42782.1"/>
    <property type="molecule type" value="Genomic_DNA"/>
</dbReference>
<evidence type="ECO:0000313" key="2">
    <source>
        <dbReference type="EMBL" id="SDZ42782.1"/>
    </source>
</evidence>
<dbReference type="Gene3D" id="3.30.1340.30">
    <property type="match status" value="3"/>
</dbReference>
<dbReference type="InterPro" id="IPR007055">
    <property type="entry name" value="BON_dom"/>
</dbReference>
<dbReference type="SMART" id="SM00749">
    <property type="entry name" value="BON"/>
    <property type="match status" value="3"/>
</dbReference>
<feature type="domain" description="BON" evidence="1">
    <location>
        <begin position="10"/>
        <end position="78"/>
    </location>
</feature>
<evidence type="ECO:0000313" key="3">
    <source>
        <dbReference type="Proteomes" id="UP000198891"/>
    </source>
</evidence>
<reference evidence="2 3" key="1">
    <citation type="submission" date="2016-10" db="EMBL/GenBank/DDBJ databases">
        <authorList>
            <person name="de Groot N.N."/>
        </authorList>
    </citation>
    <scope>NUCLEOTIDE SEQUENCE [LARGE SCALE GENOMIC DNA]</scope>
    <source>
        <strain evidence="2 3">CGMCC 4.3491</strain>
    </source>
</reference>
<dbReference type="PANTHER" id="PTHR34606:SF15">
    <property type="entry name" value="BON DOMAIN-CONTAINING PROTEIN"/>
    <property type="match status" value="1"/>
</dbReference>
<feature type="domain" description="BON" evidence="1">
    <location>
        <begin position="84"/>
        <end position="152"/>
    </location>
</feature>